<proteinExistence type="inferred from homology"/>
<keyword evidence="6 9" id="KW-1133">Transmembrane helix</keyword>
<gene>
    <name evidence="11" type="ORF">OTU49_002180</name>
</gene>
<feature type="domain" description="G-protein coupled receptors family 1 profile" evidence="10">
    <location>
        <begin position="1"/>
        <end position="117"/>
    </location>
</feature>
<evidence type="ECO:0000256" key="2">
    <source>
        <dbReference type="ARBA" id="ARBA00010663"/>
    </source>
</evidence>
<keyword evidence="8" id="KW-0297">G-protein coupled receptor</keyword>
<dbReference type="GO" id="GO:0008528">
    <property type="term" value="F:G protein-coupled peptide receptor activity"/>
    <property type="evidence" value="ECO:0007669"/>
    <property type="project" value="TreeGrafter"/>
</dbReference>
<dbReference type="InterPro" id="IPR017452">
    <property type="entry name" value="GPCR_Rhodpsn_7TM"/>
</dbReference>
<reference evidence="11 12" key="1">
    <citation type="journal article" date="2024" name="BMC Genomics">
        <title>Genome assembly of redclaw crayfish (Cherax quadricarinatus) provides insights into its immune adaptation and hypoxia tolerance.</title>
        <authorList>
            <person name="Liu Z."/>
            <person name="Zheng J."/>
            <person name="Li H."/>
            <person name="Fang K."/>
            <person name="Wang S."/>
            <person name="He J."/>
            <person name="Zhou D."/>
            <person name="Weng S."/>
            <person name="Chi M."/>
            <person name="Gu Z."/>
            <person name="He J."/>
            <person name="Li F."/>
            <person name="Wang M."/>
        </authorList>
    </citation>
    <scope>NUCLEOTIDE SEQUENCE [LARGE SCALE GENOMIC DNA]</scope>
    <source>
        <strain evidence="11">ZL_2023a</strain>
    </source>
</reference>
<evidence type="ECO:0000313" key="12">
    <source>
        <dbReference type="Proteomes" id="UP001445076"/>
    </source>
</evidence>
<evidence type="ECO:0000256" key="8">
    <source>
        <dbReference type="RuleBase" id="RU000688"/>
    </source>
</evidence>
<dbReference type="PANTHER" id="PTHR24372">
    <property type="entry name" value="GLYCOPROTEIN HORMONE RECEPTOR"/>
    <property type="match status" value="1"/>
</dbReference>
<comment type="subcellular location">
    <subcellularLocation>
        <location evidence="1">Membrane</location>
    </subcellularLocation>
</comment>
<protein>
    <recommendedName>
        <fullName evidence="10">G-protein coupled receptors family 1 profile domain-containing protein</fullName>
    </recommendedName>
</protein>
<dbReference type="Proteomes" id="UP001445076">
    <property type="component" value="Unassembled WGS sequence"/>
</dbReference>
<evidence type="ECO:0000256" key="6">
    <source>
        <dbReference type="ARBA" id="ARBA00022989"/>
    </source>
</evidence>
<keyword evidence="3" id="KW-0433">Leucine-rich repeat</keyword>
<evidence type="ECO:0000256" key="3">
    <source>
        <dbReference type="ARBA" id="ARBA00022614"/>
    </source>
</evidence>
<dbReference type="PANTHER" id="PTHR24372:SF80">
    <property type="entry name" value="FI21465P1-RELATED"/>
    <property type="match status" value="1"/>
</dbReference>
<evidence type="ECO:0000256" key="5">
    <source>
        <dbReference type="ARBA" id="ARBA00022737"/>
    </source>
</evidence>
<evidence type="ECO:0000259" key="10">
    <source>
        <dbReference type="PROSITE" id="PS50262"/>
    </source>
</evidence>
<dbReference type="Gene3D" id="1.20.1070.10">
    <property type="entry name" value="Rhodopsin 7-helix transmembrane proteins"/>
    <property type="match status" value="1"/>
</dbReference>
<dbReference type="InterPro" id="IPR000276">
    <property type="entry name" value="GPCR_Rhodpsn"/>
</dbReference>
<comment type="similarity">
    <text evidence="2 8">Belongs to the G-protein coupled receptor 1 family.</text>
</comment>
<comment type="caution">
    <text evidence="11">The sequence shown here is derived from an EMBL/GenBank/DDBJ whole genome shotgun (WGS) entry which is preliminary data.</text>
</comment>
<accession>A0AAW0XCV1</accession>
<evidence type="ECO:0000256" key="1">
    <source>
        <dbReference type="ARBA" id="ARBA00004370"/>
    </source>
</evidence>
<dbReference type="GO" id="GO:0005886">
    <property type="term" value="C:plasma membrane"/>
    <property type="evidence" value="ECO:0007669"/>
    <property type="project" value="TreeGrafter"/>
</dbReference>
<keyword evidence="5" id="KW-0677">Repeat</keyword>
<keyword evidence="12" id="KW-1185">Reference proteome</keyword>
<feature type="non-terminal residue" evidence="11">
    <location>
        <position position="117"/>
    </location>
</feature>
<feature type="transmembrane region" description="Helical" evidence="9">
    <location>
        <begin position="93"/>
        <end position="112"/>
    </location>
</feature>
<keyword evidence="8" id="KW-0675">Receptor</keyword>
<organism evidence="11 12">
    <name type="scientific">Cherax quadricarinatus</name>
    <name type="common">Australian red claw crayfish</name>
    <dbReference type="NCBI Taxonomy" id="27406"/>
    <lineage>
        <taxon>Eukaryota</taxon>
        <taxon>Metazoa</taxon>
        <taxon>Ecdysozoa</taxon>
        <taxon>Arthropoda</taxon>
        <taxon>Crustacea</taxon>
        <taxon>Multicrustacea</taxon>
        <taxon>Malacostraca</taxon>
        <taxon>Eumalacostraca</taxon>
        <taxon>Eucarida</taxon>
        <taxon>Decapoda</taxon>
        <taxon>Pleocyemata</taxon>
        <taxon>Astacidea</taxon>
        <taxon>Parastacoidea</taxon>
        <taxon>Parastacidae</taxon>
        <taxon>Cherax</taxon>
    </lineage>
</organism>
<evidence type="ECO:0000313" key="11">
    <source>
        <dbReference type="EMBL" id="KAK8742211.1"/>
    </source>
</evidence>
<sequence length="117" mass="13041">GFLSTLSSEASVFTLTTITLDRYFSIVHPLTLKERTLRVAFGVMVVTWSLAALLAVLPLLGIQYYGNNFYGSNGMCLPLHIHDPYANAWEHSAIIFIGFNLVAFMFIAYAYGRMILA</sequence>
<feature type="non-terminal residue" evidence="11">
    <location>
        <position position="1"/>
    </location>
</feature>
<dbReference type="PROSITE" id="PS00237">
    <property type="entry name" value="G_PROTEIN_RECEP_F1_1"/>
    <property type="match status" value="1"/>
</dbReference>
<keyword evidence="4 8" id="KW-0812">Transmembrane</keyword>
<dbReference type="PRINTS" id="PR00237">
    <property type="entry name" value="GPCRRHODOPSN"/>
</dbReference>
<dbReference type="PROSITE" id="PS50262">
    <property type="entry name" value="G_PROTEIN_RECEP_F1_2"/>
    <property type="match status" value="1"/>
</dbReference>
<dbReference type="GO" id="GO:0009755">
    <property type="term" value="P:hormone-mediated signaling pathway"/>
    <property type="evidence" value="ECO:0007669"/>
    <property type="project" value="TreeGrafter"/>
</dbReference>
<keyword evidence="7 9" id="KW-0472">Membrane</keyword>
<dbReference type="EMBL" id="JARKIK010000029">
    <property type="protein sequence ID" value="KAK8742211.1"/>
    <property type="molecule type" value="Genomic_DNA"/>
</dbReference>
<evidence type="ECO:0000256" key="9">
    <source>
        <dbReference type="SAM" id="Phobius"/>
    </source>
</evidence>
<feature type="transmembrane region" description="Helical" evidence="9">
    <location>
        <begin position="39"/>
        <end position="65"/>
    </location>
</feature>
<name>A0AAW0XCV1_CHEQU</name>
<dbReference type="SUPFAM" id="SSF81321">
    <property type="entry name" value="Family A G protein-coupled receptor-like"/>
    <property type="match status" value="1"/>
</dbReference>
<evidence type="ECO:0000256" key="7">
    <source>
        <dbReference type="ARBA" id="ARBA00023136"/>
    </source>
</evidence>
<dbReference type="GO" id="GO:0007189">
    <property type="term" value="P:adenylate cyclase-activating G protein-coupled receptor signaling pathway"/>
    <property type="evidence" value="ECO:0007669"/>
    <property type="project" value="TreeGrafter"/>
</dbReference>
<evidence type="ECO:0000256" key="4">
    <source>
        <dbReference type="ARBA" id="ARBA00022692"/>
    </source>
</evidence>
<keyword evidence="8" id="KW-0807">Transducer</keyword>
<dbReference type="Pfam" id="PF00001">
    <property type="entry name" value="7tm_1"/>
    <property type="match status" value="1"/>
</dbReference>
<dbReference type="AlphaFoldDB" id="A0AAW0XCV1"/>